<dbReference type="Pfam" id="PF03480">
    <property type="entry name" value="DctP"/>
    <property type="match status" value="1"/>
</dbReference>
<dbReference type="InterPro" id="IPR038404">
    <property type="entry name" value="TRAP_DctP_sf"/>
</dbReference>
<protein>
    <submittedName>
        <fullName evidence="2">TRAP transporter substrate-binding protein DctP</fullName>
    </submittedName>
</protein>
<keyword evidence="1" id="KW-0732">Signal</keyword>
<proteinExistence type="predicted"/>
<dbReference type="InterPro" id="IPR018389">
    <property type="entry name" value="DctP_fam"/>
</dbReference>
<evidence type="ECO:0000313" key="3">
    <source>
        <dbReference type="Proteomes" id="UP000778523"/>
    </source>
</evidence>
<dbReference type="PANTHER" id="PTHR33376:SF2">
    <property type="entry name" value="DICARBOXYLATE-BINDING PERIPLASMIC PROTEIN"/>
    <property type="match status" value="1"/>
</dbReference>
<keyword evidence="3" id="KW-1185">Reference proteome</keyword>
<dbReference type="SUPFAM" id="SSF53850">
    <property type="entry name" value="Periplasmic binding protein-like II"/>
    <property type="match status" value="1"/>
</dbReference>
<dbReference type="Proteomes" id="UP000778523">
    <property type="component" value="Unassembled WGS sequence"/>
</dbReference>
<evidence type="ECO:0000256" key="1">
    <source>
        <dbReference type="ARBA" id="ARBA00022729"/>
    </source>
</evidence>
<dbReference type="PANTHER" id="PTHR33376">
    <property type="match status" value="1"/>
</dbReference>
<comment type="caution">
    <text evidence="2">The sequence shown here is derived from an EMBL/GenBank/DDBJ whole genome shotgun (WGS) entry which is preliminary data.</text>
</comment>
<accession>A0ABX2IPY2</accession>
<evidence type="ECO:0000313" key="2">
    <source>
        <dbReference type="EMBL" id="NSL56065.1"/>
    </source>
</evidence>
<dbReference type="EMBL" id="JABCSC020000003">
    <property type="protein sequence ID" value="NSL56065.1"/>
    <property type="molecule type" value="Genomic_DNA"/>
</dbReference>
<gene>
    <name evidence="2" type="primary">dctP</name>
    <name evidence="2" type="ORF">HJ583_013580</name>
</gene>
<reference evidence="2 3" key="1">
    <citation type="submission" date="2020-06" db="EMBL/GenBank/DDBJ databases">
        <title>Draft genome of Uliginosibacterium sp. IMCC34675.</title>
        <authorList>
            <person name="Song J."/>
        </authorList>
    </citation>
    <scope>NUCLEOTIDE SEQUENCE [LARGE SCALE GENOMIC DNA]</scope>
    <source>
        <strain evidence="2 3">IMCC34675</strain>
    </source>
</reference>
<sequence>MAQVAAKDLVLAEIHPPGHVIVQSEEVLHSKLAELTKGELQVQVKHSGQAGNEAQAWDKVKAGTLDIARVNLAMLAKDMPAVKLVSLPYLFRSREHMWRVLEGEFGKRIQSEAEKVGAVVLTYYDSGTRSFYSTKQPIRSLADFNGLRVRVQDSPVYKDLILQLGGTPVVLPYDKVGEAFQKGEIDAAENNVPSYVSSGHYKLAKHYSFDEHSAVPEVLVVSRKTWQGLSVAQQQALSSAAASSSAQMKTLWADSELQSLAKAKKEGAVITDKSRMSMSGIEGFAVKLYSKYITDRDELETVLSILRTK</sequence>
<dbReference type="NCBIfam" id="NF037995">
    <property type="entry name" value="TRAP_S1"/>
    <property type="match status" value="1"/>
</dbReference>
<name>A0ABX2IPY2_9RHOO</name>
<dbReference type="Gene3D" id="3.40.190.170">
    <property type="entry name" value="Bacterial extracellular solute-binding protein, family 7"/>
    <property type="match status" value="1"/>
</dbReference>
<organism evidence="2 3">
    <name type="scientific">Uliginosibacterium aquaticum</name>
    <dbReference type="NCBI Taxonomy" id="2731212"/>
    <lineage>
        <taxon>Bacteria</taxon>
        <taxon>Pseudomonadati</taxon>
        <taxon>Pseudomonadota</taxon>
        <taxon>Betaproteobacteria</taxon>
        <taxon>Rhodocyclales</taxon>
        <taxon>Zoogloeaceae</taxon>
        <taxon>Uliginosibacterium</taxon>
    </lineage>
</organism>